<dbReference type="EMBL" id="JACHXV010000018">
    <property type="protein sequence ID" value="MBB3175115.1"/>
    <property type="molecule type" value="Genomic_DNA"/>
</dbReference>
<proteinExistence type="predicted"/>
<sequence length="101" mass="10389">MSAGTATPIPTAGWSARLLAGLLTGAALSLGTMALIGRLLDCVPSPQTVGAQALMWLVAPIWCAVMAACVLFRSAARAWIVLGGASALVWLGWWVVQEIAA</sequence>
<keyword evidence="1" id="KW-1133">Transmembrane helix</keyword>
<gene>
    <name evidence="2" type="ORF">FHR90_002964</name>
</gene>
<dbReference type="RefSeq" id="WP_183275468.1">
    <property type="nucleotide sequence ID" value="NZ_JACHXV010000018.1"/>
</dbReference>
<evidence type="ECO:0000313" key="2">
    <source>
        <dbReference type="EMBL" id="MBB3175115.1"/>
    </source>
</evidence>
<feature type="transmembrane region" description="Helical" evidence="1">
    <location>
        <begin position="18"/>
        <end position="37"/>
    </location>
</feature>
<keyword evidence="1" id="KW-0472">Membrane</keyword>
<feature type="transmembrane region" description="Helical" evidence="1">
    <location>
        <begin position="49"/>
        <end position="72"/>
    </location>
</feature>
<evidence type="ECO:0000256" key="1">
    <source>
        <dbReference type="SAM" id="Phobius"/>
    </source>
</evidence>
<name>A0A839V2L6_9PROT</name>
<protein>
    <recommendedName>
        <fullName evidence="4">Iron uptake protein</fullName>
    </recommendedName>
</protein>
<reference evidence="2 3" key="1">
    <citation type="submission" date="2020-08" db="EMBL/GenBank/DDBJ databases">
        <title>Genomic Encyclopedia of Type Strains, Phase III (KMG-III): the genomes of soil and plant-associated and newly described type strains.</title>
        <authorList>
            <person name="Whitman W."/>
        </authorList>
    </citation>
    <scope>NUCLEOTIDE SEQUENCE [LARGE SCALE GENOMIC DNA]</scope>
    <source>
        <strain evidence="2 3">CECT 8088</strain>
    </source>
</reference>
<comment type="caution">
    <text evidence="2">The sequence shown here is derived from an EMBL/GenBank/DDBJ whole genome shotgun (WGS) entry which is preliminary data.</text>
</comment>
<dbReference type="AlphaFoldDB" id="A0A839V2L6"/>
<evidence type="ECO:0000313" key="3">
    <source>
        <dbReference type="Proteomes" id="UP000557688"/>
    </source>
</evidence>
<organism evidence="2 3">
    <name type="scientific">Endobacter medicaginis</name>
    <dbReference type="NCBI Taxonomy" id="1181271"/>
    <lineage>
        <taxon>Bacteria</taxon>
        <taxon>Pseudomonadati</taxon>
        <taxon>Pseudomonadota</taxon>
        <taxon>Alphaproteobacteria</taxon>
        <taxon>Acetobacterales</taxon>
        <taxon>Acetobacteraceae</taxon>
        <taxon>Endobacter</taxon>
    </lineage>
</organism>
<accession>A0A839V2L6</accession>
<keyword evidence="1" id="KW-0812">Transmembrane</keyword>
<feature type="transmembrane region" description="Helical" evidence="1">
    <location>
        <begin position="79"/>
        <end position="96"/>
    </location>
</feature>
<evidence type="ECO:0008006" key="4">
    <source>
        <dbReference type="Google" id="ProtNLM"/>
    </source>
</evidence>
<keyword evidence="3" id="KW-1185">Reference proteome</keyword>
<dbReference type="Proteomes" id="UP000557688">
    <property type="component" value="Unassembled WGS sequence"/>
</dbReference>